<evidence type="ECO:0000256" key="2">
    <source>
        <dbReference type="SAM" id="MobiDB-lite"/>
    </source>
</evidence>
<feature type="compositionally biased region" description="Basic and acidic residues" evidence="2">
    <location>
        <begin position="1088"/>
        <end position="1097"/>
    </location>
</feature>
<feature type="region of interest" description="Disordered" evidence="2">
    <location>
        <begin position="803"/>
        <end position="826"/>
    </location>
</feature>
<feature type="domain" description="Pericentriolar material 1 protein C-terminal" evidence="3">
    <location>
        <begin position="1450"/>
        <end position="1975"/>
    </location>
</feature>
<feature type="coiled-coil region" evidence="1">
    <location>
        <begin position="1175"/>
        <end position="1202"/>
    </location>
</feature>
<name>A0A8W8KJK1_MAGGI</name>
<feature type="compositionally biased region" description="Basic and acidic residues" evidence="2">
    <location>
        <begin position="944"/>
        <end position="954"/>
    </location>
</feature>
<feature type="region of interest" description="Disordered" evidence="2">
    <location>
        <begin position="592"/>
        <end position="612"/>
    </location>
</feature>
<feature type="compositionally biased region" description="Polar residues" evidence="2">
    <location>
        <begin position="1329"/>
        <end position="1340"/>
    </location>
</feature>
<evidence type="ECO:0000313" key="5">
    <source>
        <dbReference type="Proteomes" id="UP000005408"/>
    </source>
</evidence>
<feature type="compositionally biased region" description="Basic and acidic residues" evidence="2">
    <location>
        <begin position="179"/>
        <end position="197"/>
    </location>
</feature>
<dbReference type="EnsemblMetazoa" id="G24183.1">
    <property type="protein sequence ID" value="G24183.1:cds"/>
    <property type="gene ID" value="G24183"/>
</dbReference>
<feature type="region of interest" description="Disordered" evidence="2">
    <location>
        <begin position="1651"/>
        <end position="1676"/>
    </location>
</feature>
<feature type="coiled-coil region" evidence="1">
    <location>
        <begin position="1620"/>
        <end position="1647"/>
    </location>
</feature>
<feature type="region of interest" description="Disordered" evidence="2">
    <location>
        <begin position="1818"/>
        <end position="2010"/>
    </location>
</feature>
<dbReference type="InterPro" id="IPR024138">
    <property type="entry name" value="Pericentriolar_Pcm1"/>
</dbReference>
<organism evidence="4 5">
    <name type="scientific">Magallana gigas</name>
    <name type="common">Pacific oyster</name>
    <name type="synonym">Crassostrea gigas</name>
    <dbReference type="NCBI Taxonomy" id="29159"/>
    <lineage>
        <taxon>Eukaryota</taxon>
        <taxon>Metazoa</taxon>
        <taxon>Spiralia</taxon>
        <taxon>Lophotrochozoa</taxon>
        <taxon>Mollusca</taxon>
        <taxon>Bivalvia</taxon>
        <taxon>Autobranchia</taxon>
        <taxon>Pteriomorphia</taxon>
        <taxon>Ostreida</taxon>
        <taxon>Ostreoidea</taxon>
        <taxon>Ostreidae</taxon>
        <taxon>Magallana</taxon>
    </lineage>
</organism>
<feature type="region of interest" description="Disordered" evidence="2">
    <location>
        <begin position="990"/>
        <end position="1119"/>
    </location>
</feature>
<feature type="region of interest" description="Disordered" evidence="2">
    <location>
        <begin position="711"/>
        <end position="745"/>
    </location>
</feature>
<proteinExistence type="predicted"/>
<evidence type="ECO:0000256" key="1">
    <source>
        <dbReference type="SAM" id="Coils"/>
    </source>
</evidence>
<feature type="compositionally biased region" description="Low complexity" evidence="2">
    <location>
        <begin position="724"/>
        <end position="737"/>
    </location>
</feature>
<feature type="compositionally biased region" description="Acidic residues" evidence="2">
    <location>
        <begin position="1901"/>
        <end position="1917"/>
    </location>
</feature>
<dbReference type="GO" id="GO:0034451">
    <property type="term" value="C:centriolar satellite"/>
    <property type="evidence" value="ECO:0007669"/>
    <property type="project" value="TreeGrafter"/>
</dbReference>
<dbReference type="Proteomes" id="UP000005408">
    <property type="component" value="Unassembled WGS sequence"/>
</dbReference>
<feature type="region of interest" description="Disordered" evidence="2">
    <location>
        <begin position="29"/>
        <end position="219"/>
    </location>
</feature>
<feature type="compositionally biased region" description="Polar residues" evidence="2">
    <location>
        <begin position="1659"/>
        <end position="1676"/>
    </location>
</feature>
<feature type="compositionally biased region" description="Acidic residues" evidence="2">
    <location>
        <begin position="1819"/>
        <end position="1834"/>
    </location>
</feature>
<feature type="region of interest" description="Disordered" evidence="2">
    <location>
        <begin position="1546"/>
        <end position="1600"/>
    </location>
</feature>
<feature type="compositionally biased region" description="Acidic residues" evidence="2">
    <location>
        <begin position="1028"/>
        <end position="1037"/>
    </location>
</feature>
<keyword evidence="1" id="KW-0175">Coiled coil</keyword>
<dbReference type="GO" id="GO:0034454">
    <property type="term" value="P:microtubule anchoring at centrosome"/>
    <property type="evidence" value="ECO:0007669"/>
    <property type="project" value="InterPro"/>
</dbReference>
<protein>
    <recommendedName>
        <fullName evidence="3">Pericentriolar material 1 protein C-terminal domain-containing protein</fullName>
    </recommendedName>
</protein>
<feature type="compositionally biased region" description="Low complexity" evidence="2">
    <location>
        <begin position="115"/>
        <end position="132"/>
    </location>
</feature>
<feature type="compositionally biased region" description="Basic residues" evidence="2">
    <location>
        <begin position="1078"/>
        <end position="1087"/>
    </location>
</feature>
<reference evidence="4" key="1">
    <citation type="submission" date="2022-08" db="UniProtKB">
        <authorList>
            <consortium name="EnsemblMetazoa"/>
        </authorList>
    </citation>
    <scope>IDENTIFICATION</scope>
    <source>
        <strain evidence="4">05x7-T-G4-1.051#20</strain>
    </source>
</reference>
<dbReference type="GO" id="GO:0036064">
    <property type="term" value="C:ciliary basal body"/>
    <property type="evidence" value="ECO:0007669"/>
    <property type="project" value="TreeGrafter"/>
</dbReference>
<feature type="compositionally biased region" description="Acidic residues" evidence="2">
    <location>
        <begin position="364"/>
        <end position="385"/>
    </location>
</feature>
<accession>A0A8W8KJK1</accession>
<feature type="coiled-coil region" evidence="1">
    <location>
        <begin position="621"/>
        <end position="660"/>
    </location>
</feature>
<feature type="region of interest" description="Disordered" evidence="2">
    <location>
        <begin position="1289"/>
        <end position="1406"/>
    </location>
</feature>
<evidence type="ECO:0000259" key="3">
    <source>
        <dbReference type="Pfam" id="PF15717"/>
    </source>
</evidence>
<feature type="compositionally biased region" description="Polar residues" evidence="2">
    <location>
        <begin position="306"/>
        <end position="330"/>
    </location>
</feature>
<feature type="compositionally biased region" description="Polar residues" evidence="2">
    <location>
        <begin position="958"/>
        <end position="968"/>
    </location>
</feature>
<keyword evidence="5" id="KW-1185">Reference proteome</keyword>
<feature type="compositionally biased region" description="Basic residues" evidence="2">
    <location>
        <begin position="1051"/>
        <end position="1065"/>
    </location>
</feature>
<feature type="compositionally biased region" description="Acidic residues" evidence="2">
    <location>
        <begin position="1933"/>
        <end position="1949"/>
    </location>
</feature>
<dbReference type="PANTHER" id="PTHR14164:SF12">
    <property type="entry name" value="PERICENTRIOLAR MATERIAL 1 PROTEIN"/>
    <property type="match status" value="1"/>
</dbReference>
<dbReference type="Pfam" id="PF15717">
    <property type="entry name" value="PCM1_C"/>
    <property type="match status" value="1"/>
</dbReference>
<feature type="region of interest" description="Disordered" evidence="2">
    <location>
        <begin position="859"/>
        <end position="912"/>
    </location>
</feature>
<feature type="compositionally biased region" description="Basic and acidic residues" evidence="2">
    <location>
        <begin position="860"/>
        <end position="872"/>
    </location>
</feature>
<feature type="region of interest" description="Disordered" evidence="2">
    <location>
        <begin position="295"/>
        <end position="411"/>
    </location>
</feature>
<feature type="region of interest" description="Disordered" evidence="2">
    <location>
        <begin position="1425"/>
        <end position="1447"/>
    </location>
</feature>
<feature type="coiled-coil region" evidence="1">
    <location>
        <begin position="433"/>
        <end position="463"/>
    </location>
</feature>
<feature type="coiled-coil region" evidence="1">
    <location>
        <begin position="746"/>
        <end position="773"/>
    </location>
</feature>
<evidence type="ECO:0000313" key="4">
    <source>
        <dbReference type="EnsemblMetazoa" id="G24183.1:cds"/>
    </source>
</evidence>
<sequence length="2057" mass="230576">MTKRIKQPIYPHTQSITAYKIEMATGGHHSFKTASTDPRPRRGWQRTASASDKEDNISNHSSNPVEHRPNNWDFSDWKPRAPIDNTKRRKKGNPEREREQSLCLDSPPPSDQTRRTPSTYPRTRITPSTPTSQRVALENLRQQLTFSDNEDQVSNEGEKNNERNMPLRRINIPNFMRQDVSRSSEELAVPRETETRRSQSMYTNSRRGEQPAVDGSDGGQIVGRLMQIRDYIKQAKSMMDSLNKAGSQKNGEDVGKLKKLLDNLQEQERAYLSLLQQLLSVKEDSSSFLDLVNQRDTTPRPESAEDTQSVDLDLQSETSEATTNPRSRQMANLEDMLYNQLSRGRSSTGSRPRIEDKLGMFENGGDDEGEEEEEEEDEEEEEEEQERNSVVSDRDNTLVDNPDDSSRQEWEETDLADLEEIAAGGDLEGIQALLLQERLLRKLKEQQEQMQALKGRQAALLAIQRDAEQKLAEARNWGNEAARGAQNIPVEIPVEIQNSGRQESGTELNARRNYLRNEFKEQNTDLVERQSNPEVEAAAVAASSALEENKQQLQGKLRELQDKKHKMDSLLQELNSLRDQRSEVMIQLNNASANNAQGAESLPPPDASSSGMRLSAGISALAEADQTAAEAQELQSILEARDKLQKLQEVKERLNQLRSLVQYYQTSTANGEVPAVDERTAFQNMIEGYGQGIPAQNIVQAQASGGVELQASTVSKSDEDNRSQSDSSDTQSNLSSLGPWGDDPEIQEKVRKLKAAKEKLKQLQGIVSLVQHNPDTTEGFPEGFQESMAELAAAANAAVQEVPQRFTEQDDKNEASEGEVPNEAERDSFYEAKMQEQLQELEQLRDERHKLLAIQQELQSLHDRFSVEREEGQDGEEEETEVKRKTRKPVDTAETSAGPTEEVSSERTRTSVPVVTFSSNDEVYGKMRKQRMLREELRQKKRELEAIMKKDGSRKQYGKNQDNQSDTVSYTTDAFGVSASADATMATWGGSTVDNLESITEDDDGQRGGTNMEEEEDDGFPSDGILQVEEEEEENDSDNNTYTIENDVRQRRQARQQQRKKRKAKPQTFPRSRDARGARPKSYRSSRVRQENYRAPEDIIQDDEENPTPMSSPGGGAYDNLQQQLERTASLCQNLLSTQSGGMMQQPNAAGLGLGFPYPNALQQQLQQQQLMLTLNQCLQQITMQQLEMQNMQRQMQNLSLLYEPVDLDPSLPALQAPPEEPLRYRSHTSLPSGLDSRGLTPNASGGFNFQPRLSARSFPSRSNENLLLGEAVGGEGIREVFASDVADQSNVEQHRRGVRNKSSSVGQYSADRSVKRKTSSMSDRSRRQNSQAQQTSFSESPDVVPPLNLQEILRRKKIQGQNTQSEWSTMSLASSKHESGLDGSPDAATRRQRGRGAVDREYRPGLSAGISGAGFQLENSSMASSVSNRLQADSRAPDSQDGRYTTEQTDFSLFETLRESIYSEVATLISQNENRPHFLIELFRELQGLSSDYLRQRVLYSIRDIVNKQLTEQASANTSVMEAPPPAWMNAQSLYNYTASELTPSESMVTDEEEDVGARARTESSRNTQSMLRRGHSLHNNPFDYEENADNDSSLSTPSNSYWDSPFAQDSLGETVIHLDKALKRMREYDKKIAEGEAKARALTQQRELREMGRETEATSSSAVDQGSESSFSSMSYPKIDTQQLDQQIKGIMKEVIPVIKENMDSVCSTQLLAYIKRLVLSLARQGEVSQYSRFFSNQMSSTLQDTLAKYEGRKMRQCGEDLLVDMSEALFNELAFFKLMEGLGEPASYSGEDEYESATQNLAYDDESGMQHLVQTDESDTTETVTDEEEETLNSSVRVNDREEEEELGKERDDEFANEVRIQDSEDKDDDTESPYKNAPVQIQLAPSETKPFTRIGSDEDDEDADESQSADDPSDTAVSHLMECAMEQDGTVDQEGDDTQDDNDDDQGARNDSNTPQKDMPTPAKDLPTSAKDTPTKEPAVSPQVNGHMDEENGNEITVGDLPTGNLNISQERIENKMNEEQQSNGNVNAVLSSIEGKEELAGDGQFLKDPPTA</sequence>
<feature type="compositionally biased region" description="Low complexity" evidence="2">
    <location>
        <begin position="342"/>
        <end position="351"/>
    </location>
</feature>
<dbReference type="GO" id="GO:0071539">
    <property type="term" value="P:protein localization to centrosome"/>
    <property type="evidence" value="ECO:0007669"/>
    <property type="project" value="InterPro"/>
</dbReference>
<feature type="region of interest" description="Disordered" evidence="2">
    <location>
        <begin position="944"/>
        <end position="968"/>
    </location>
</feature>
<feature type="compositionally biased region" description="Basic and acidic residues" evidence="2">
    <location>
        <begin position="65"/>
        <end position="81"/>
    </location>
</feature>
<dbReference type="PANTHER" id="PTHR14164">
    <property type="entry name" value="PERICENTRIOLAR MATERIAL 1-RELATED"/>
    <property type="match status" value="1"/>
</dbReference>
<dbReference type="InterPro" id="IPR031446">
    <property type="entry name" value="PCM1_C"/>
</dbReference>
<feature type="region of interest" description="Disordered" evidence="2">
    <location>
        <begin position="1212"/>
        <end position="1251"/>
    </location>
</feature>
<feature type="compositionally biased region" description="Polar residues" evidence="2">
    <location>
        <begin position="1360"/>
        <end position="1375"/>
    </location>
</feature>
<feature type="coiled-coil region" evidence="1">
    <location>
        <begin position="257"/>
        <end position="284"/>
    </location>
</feature>
<dbReference type="GO" id="GO:1905515">
    <property type="term" value="P:non-motile cilium assembly"/>
    <property type="evidence" value="ECO:0007669"/>
    <property type="project" value="TreeGrafter"/>
</dbReference>